<dbReference type="PANTHER" id="PTHR11102:SF160">
    <property type="entry name" value="ERAD-ASSOCIATED E3 UBIQUITIN-PROTEIN LIGASE COMPONENT HRD3"/>
    <property type="match status" value="1"/>
</dbReference>
<dbReference type="Proteomes" id="UP000001876">
    <property type="component" value="Unassembled WGS sequence"/>
</dbReference>
<dbReference type="InterPro" id="IPR011990">
    <property type="entry name" value="TPR-like_helical_dom_sf"/>
</dbReference>
<name>C1MMR3_MICPC</name>
<dbReference type="PANTHER" id="PTHR11102">
    <property type="entry name" value="SEL-1-LIKE PROTEIN"/>
    <property type="match status" value="1"/>
</dbReference>
<dbReference type="InterPro" id="IPR006597">
    <property type="entry name" value="Sel1-like"/>
</dbReference>
<dbReference type="Pfam" id="PF08238">
    <property type="entry name" value="Sel1"/>
    <property type="match status" value="5"/>
</dbReference>
<dbReference type="GeneID" id="9682890"/>
<organism evidence="3">
    <name type="scientific">Micromonas pusilla (strain CCMP1545)</name>
    <name type="common">Picoplanktonic green alga</name>
    <dbReference type="NCBI Taxonomy" id="564608"/>
    <lineage>
        <taxon>Eukaryota</taxon>
        <taxon>Viridiplantae</taxon>
        <taxon>Chlorophyta</taxon>
        <taxon>Mamiellophyceae</taxon>
        <taxon>Mamiellales</taxon>
        <taxon>Mamiellaceae</taxon>
        <taxon>Micromonas</taxon>
    </lineage>
</organism>
<evidence type="ECO:0000313" key="2">
    <source>
        <dbReference type="EMBL" id="EEH58618.1"/>
    </source>
</evidence>
<dbReference type="OrthoDB" id="509488at2759"/>
<dbReference type="SMART" id="SM00671">
    <property type="entry name" value="SEL1"/>
    <property type="match status" value="5"/>
</dbReference>
<dbReference type="RefSeq" id="XP_003056973.1">
    <property type="nucleotide sequence ID" value="XM_003056927.1"/>
</dbReference>
<protein>
    <submittedName>
        <fullName evidence="2">Predicted protein</fullName>
    </submittedName>
</protein>
<dbReference type="AlphaFoldDB" id="C1MMR3"/>
<dbReference type="Gene3D" id="1.25.40.10">
    <property type="entry name" value="Tetratricopeptide repeat domain"/>
    <property type="match status" value="2"/>
</dbReference>
<gene>
    <name evidence="2" type="ORF">MICPUCDRAFT_15076</name>
</gene>
<feature type="non-terminal residue" evidence="2">
    <location>
        <position position="195"/>
    </location>
</feature>
<dbReference type="EMBL" id="GG663737">
    <property type="protein sequence ID" value="EEH58618.1"/>
    <property type="molecule type" value="Genomic_DNA"/>
</dbReference>
<dbReference type="eggNOG" id="KOG1550">
    <property type="taxonomic scope" value="Eukaryota"/>
</dbReference>
<dbReference type="STRING" id="564608.C1MMR3"/>
<dbReference type="KEGG" id="mpp:MICPUCDRAFT_15076"/>
<reference evidence="2 3" key="1">
    <citation type="journal article" date="2009" name="Science">
        <title>Green evolution and dynamic adaptations revealed by genomes of the marine picoeukaryotes Micromonas.</title>
        <authorList>
            <person name="Worden A.Z."/>
            <person name="Lee J.H."/>
            <person name="Mock T."/>
            <person name="Rouze P."/>
            <person name="Simmons M.P."/>
            <person name="Aerts A.L."/>
            <person name="Allen A.E."/>
            <person name="Cuvelier M.L."/>
            <person name="Derelle E."/>
            <person name="Everett M.V."/>
            <person name="Foulon E."/>
            <person name="Grimwood J."/>
            <person name="Gundlach H."/>
            <person name="Henrissat B."/>
            <person name="Napoli C."/>
            <person name="McDonald S.M."/>
            <person name="Parker M.S."/>
            <person name="Rombauts S."/>
            <person name="Salamov A."/>
            <person name="Von Dassow P."/>
            <person name="Badger J.H."/>
            <person name="Coutinho P.M."/>
            <person name="Demir E."/>
            <person name="Dubchak I."/>
            <person name="Gentemann C."/>
            <person name="Eikrem W."/>
            <person name="Gready J.E."/>
            <person name="John U."/>
            <person name="Lanier W."/>
            <person name="Lindquist E.A."/>
            <person name="Lucas S."/>
            <person name="Mayer K.F."/>
            <person name="Moreau H."/>
            <person name="Not F."/>
            <person name="Otillar R."/>
            <person name="Panaud O."/>
            <person name="Pangilinan J."/>
            <person name="Paulsen I."/>
            <person name="Piegu B."/>
            <person name="Poliakov A."/>
            <person name="Robbens S."/>
            <person name="Schmutz J."/>
            <person name="Toulza E."/>
            <person name="Wyss T."/>
            <person name="Zelensky A."/>
            <person name="Zhou K."/>
            <person name="Armbrust E.V."/>
            <person name="Bhattacharya D."/>
            <person name="Goodenough U.W."/>
            <person name="Van de Peer Y."/>
            <person name="Grigoriev I.V."/>
        </authorList>
    </citation>
    <scope>NUCLEOTIDE SEQUENCE [LARGE SCALE GENOMIC DNA]</scope>
    <source>
        <strain evidence="2 3">CCMP1545</strain>
    </source>
</reference>
<dbReference type="SUPFAM" id="SSF81901">
    <property type="entry name" value="HCP-like"/>
    <property type="match status" value="1"/>
</dbReference>
<keyword evidence="3" id="KW-1185">Reference proteome</keyword>
<accession>C1MMR3</accession>
<comment type="similarity">
    <text evidence="1">Belongs to the sel-1 family.</text>
</comment>
<sequence length="195" mass="22039">MPKVKLPRTIRDLAKKANGDCGEAALRLFLHYRDGTGGVEKNDELFRQWLTRAAELGDANAQYNLGLRHYIERDYDAASEWYLKAAAQNHTGAMNYLGWLYYEGLGVEKNKATAAQWFLGVALKGNADAQNRYEVYLLHDLHEYVEAMKWFERAAEQGHSLAMSNIALNYCLGQGVEPDVVKAQEWLTKAAEHGD</sequence>
<evidence type="ECO:0000313" key="3">
    <source>
        <dbReference type="Proteomes" id="UP000001876"/>
    </source>
</evidence>
<dbReference type="InterPro" id="IPR050767">
    <property type="entry name" value="Sel1_AlgK"/>
</dbReference>
<proteinExistence type="inferred from homology"/>
<evidence type="ECO:0000256" key="1">
    <source>
        <dbReference type="ARBA" id="ARBA00038101"/>
    </source>
</evidence>